<dbReference type="HOGENOM" id="CLU_086034_1_5_0"/>
<dbReference type="Pfam" id="PF02416">
    <property type="entry name" value="TatA_B_E"/>
    <property type="match status" value="1"/>
</dbReference>
<protein>
    <recommendedName>
        <fullName evidence="9">Sec-independent protein translocase protein TatA</fullName>
    </recommendedName>
</protein>
<reference evidence="11 12" key="1">
    <citation type="journal article" date="2010" name="Stand. Genomic Sci.">
        <title>Complete genome sequence of Denitrovibrio acetiphilus type strain (N2460).</title>
        <authorList>
            <person name="Kiss H."/>
            <person name="Lang E."/>
            <person name="Lapidus A."/>
            <person name="Copeland A."/>
            <person name="Nolan M."/>
            <person name="Glavina Del Rio T."/>
            <person name="Chen F."/>
            <person name="Lucas S."/>
            <person name="Tice H."/>
            <person name="Cheng J.F."/>
            <person name="Han C."/>
            <person name="Goodwin L."/>
            <person name="Pitluck S."/>
            <person name="Liolios K."/>
            <person name="Pati A."/>
            <person name="Ivanova N."/>
            <person name="Mavromatis K."/>
            <person name="Chen A."/>
            <person name="Palaniappan K."/>
            <person name="Land M."/>
            <person name="Hauser L."/>
            <person name="Chang Y.J."/>
            <person name="Jeffries C.D."/>
            <person name="Detter J.C."/>
            <person name="Brettin T."/>
            <person name="Spring S."/>
            <person name="Rohde M."/>
            <person name="Goker M."/>
            <person name="Woyke T."/>
            <person name="Bristow J."/>
            <person name="Eisen J.A."/>
            <person name="Markowitz V."/>
            <person name="Hugenholtz P."/>
            <person name="Kyrpides N.C."/>
            <person name="Klenk H.P."/>
        </authorList>
    </citation>
    <scope>NUCLEOTIDE SEQUENCE [LARGE SCALE GENOMIC DNA]</scope>
    <source>
        <strain evidence="12">DSM 12809 / NBRC 114555 / N2460</strain>
    </source>
</reference>
<keyword evidence="9" id="KW-1003">Cell membrane</keyword>
<comment type="function">
    <text evidence="9">Part of the twin-arginine translocation (Tat) system that transports large folded proteins containing a characteristic twin-arginine motif in their signal peptide across membranes. TatA could form the protein-conducting channel of the Tat system.</text>
</comment>
<keyword evidence="6 9" id="KW-0811">Translocation</keyword>
<dbReference type="Gene3D" id="1.20.5.3310">
    <property type="match status" value="1"/>
</dbReference>
<dbReference type="PANTHER" id="PTHR33162:SF1">
    <property type="entry name" value="SEC-INDEPENDENT PROTEIN TRANSLOCASE PROTEIN TATA, CHLOROPLASTIC"/>
    <property type="match status" value="1"/>
</dbReference>
<evidence type="ECO:0000256" key="9">
    <source>
        <dbReference type="HAMAP-Rule" id="MF_00236"/>
    </source>
</evidence>
<dbReference type="Proteomes" id="UP000002012">
    <property type="component" value="Chromosome"/>
</dbReference>
<evidence type="ECO:0000256" key="10">
    <source>
        <dbReference type="SAM" id="MobiDB-lite"/>
    </source>
</evidence>
<dbReference type="FunCoup" id="D4H3V3">
    <property type="interactions" value="505"/>
</dbReference>
<dbReference type="RefSeq" id="WP_013011706.1">
    <property type="nucleotide sequence ID" value="NC_013943.1"/>
</dbReference>
<keyword evidence="3 9" id="KW-0812">Transmembrane</keyword>
<dbReference type="PANTHER" id="PTHR33162">
    <property type="entry name" value="SEC-INDEPENDENT PROTEIN TRANSLOCASE PROTEIN TATA, CHLOROPLASTIC"/>
    <property type="match status" value="1"/>
</dbReference>
<evidence type="ECO:0000256" key="5">
    <source>
        <dbReference type="ARBA" id="ARBA00022989"/>
    </source>
</evidence>
<comment type="similarity">
    <text evidence="9">Belongs to the TatA/E family.</text>
</comment>
<dbReference type="eggNOG" id="COG1826">
    <property type="taxonomic scope" value="Bacteria"/>
</dbReference>
<evidence type="ECO:0000313" key="11">
    <source>
        <dbReference type="EMBL" id="ADD69205.1"/>
    </source>
</evidence>
<dbReference type="AlphaFoldDB" id="D4H3V3"/>
<feature type="compositionally biased region" description="Basic and acidic residues" evidence="10">
    <location>
        <begin position="86"/>
        <end position="115"/>
    </location>
</feature>
<dbReference type="GO" id="GO:0033281">
    <property type="term" value="C:TAT protein transport complex"/>
    <property type="evidence" value="ECO:0007669"/>
    <property type="project" value="UniProtKB-UniRule"/>
</dbReference>
<dbReference type="HAMAP" id="MF_00236">
    <property type="entry name" value="TatA_E"/>
    <property type="match status" value="1"/>
</dbReference>
<keyword evidence="7 9" id="KW-0472">Membrane</keyword>
<organism evidence="11 12">
    <name type="scientific">Denitrovibrio acetiphilus (strain DSM 12809 / NBRC 114555 / N2460)</name>
    <dbReference type="NCBI Taxonomy" id="522772"/>
    <lineage>
        <taxon>Bacteria</taxon>
        <taxon>Pseudomonadati</taxon>
        <taxon>Deferribacterota</taxon>
        <taxon>Deferribacteres</taxon>
        <taxon>Deferribacterales</taxon>
        <taxon>Geovibrionaceae</taxon>
        <taxon>Denitrovibrio</taxon>
    </lineage>
</organism>
<evidence type="ECO:0000256" key="6">
    <source>
        <dbReference type="ARBA" id="ARBA00023010"/>
    </source>
</evidence>
<gene>
    <name evidence="9" type="primary">tatA</name>
    <name evidence="11" type="ordered locus">Dacet_2444</name>
</gene>
<dbReference type="STRING" id="522772.Dacet_2444"/>
<feature type="region of interest" description="Disordered" evidence="10">
    <location>
        <begin position="57"/>
        <end position="115"/>
    </location>
</feature>
<keyword evidence="9" id="KW-0997">Cell inner membrane</keyword>
<comment type="subcellular location">
    <subcellularLocation>
        <location evidence="9">Cell inner membrane</location>
        <topology evidence="9">Single-pass membrane protein</topology>
    </subcellularLocation>
    <subcellularLocation>
        <location evidence="1">Membrane</location>
        <topology evidence="1">Single-pass membrane protein</topology>
    </subcellularLocation>
</comment>
<dbReference type="OrthoDB" id="9810561at2"/>
<dbReference type="GO" id="GO:0008320">
    <property type="term" value="F:protein transmembrane transporter activity"/>
    <property type="evidence" value="ECO:0007669"/>
    <property type="project" value="UniProtKB-UniRule"/>
</dbReference>
<dbReference type="KEGG" id="dap:Dacet_2444"/>
<evidence type="ECO:0000256" key="3">
    <source>
        <dbReference type="ARBA" id="ARBA00022692"/>
    </source>
</evidence>
<name>D4H3V3_DENA2</name>
<dbReference type="InterPro" id="IPR003369">
    <property type="entry name" value="TatA/B/E"/>
</dbReference>
<feature type="compositionally biased region" description="Basic and acidic residues" evidence="10">
    <location>
        <begin position="66"/>
        <end position="79"/>
    </location>
</feature>
<keyword evidence="12" id="KW-1185">Reference proteome</keyword>
<evidence type="ECO:0000313" key="12">
    <source>
        <dbReference type="Proteomes" id="UP000002012"/>
    </source>
</evidence>
<dbReference type="PaxDb" id="522772-Dacet_2444"/>
<evidence type="ECO:0000256" key="7">
    <source>
        <dbReference type="ARBA" id="ARBA00023136"/>
    </source>
</evidence>
<dbReference type="GO" id="GO:0006886">
    <property type="term" value="P:intracellular protein transport"/>
    <property type="evidence" value="ECO:0007669"/>
    <property type="project" value="UniProtKB-ARBA"/>
</dbReference>
<comment type="function">
    <text evidence="8">Part of the twin-arginine translocation (Tat) system that transports large folded proteins containing a characteristic twin-arginine motif in their signal peptide across the thylakoid membrane. Involved in delta pH-dependent protein transport required for chloroplast development, especially thylakoid membrane formation. TATC and TATB mediate precursor recognition, whereas TATA facilitates translocation.</text>
</comment>
<keyword evidence="4 9" id="KW-0653">Protein transport</keyword>
<dbReference type="InParanoid" id="D4H3V3"/>
<proteinExistence type="inferred from homology"/>
<sequence>MFGFGMSEIILIMAVALIVVGPKKLPEVAKGLGKGYAEFKKYMTDFKDAVNLDIDTEPAKKPAPKKAQEVYDEHYKDATTVDAEPADAKTETAEQQEKTAEAPKEKAEGKDNVQG</sequence>
<accession>D4H3V3</accession>
<comment type="subunit">
    <text evidence="9">Forms a complex with TatC.</text>
</comment>
<dbReference type="EMBL" id="CP001968">
    <property type="protein sequence ID" value="ADD69205.1"/>
    <property type="molecule type" value="Genomic_DNA"/>
</dbReference>
<dbReference type="GO" id="GO:0043953">
    <property type="term" value="P:protein transport by the Tat complex"/>
    <property type="evidence" value="ECO:0007669"/>
    <property type="project" value="UniProtKB-UniRule"/>
</dbReference>
<dbReference type="PRINTS" id="PR01506">
    <property type="entry name" value="TATBPROTEIN"/>
</dbReference>
<keyword evidence="5 9" id="KW-1133">Transmembrane helix</keyword>
<evidence type="ECO:0000256" key="1">
    <source>
        <dbReference type="ARBA" id="ARBA00004167"/>
    </source>
</evidence>
<keyword evidence="2 9" id="KW-0813">Transport</keyword>
<dbReference type="InterPro" id="IPR006312">
    <property type="entry name" value="TatA/E"/>
</dbReference>
<evidence type="ECO:0000256" key="4">
    <source>
        <dbReference type="ARBA" id="ARBA00022927"/>
    </source>
</evidence>
<evidence type="ECO:0000256" key="2">
    <source>
        <dbReference type="ARBA" id="ARBA00022448"/>
    </source>
</evidence>
<evidence type="ECO:0000256" key="8">
    <source>
        <dbReference type="ARBA" id="ARBA00025340"/>
    </source>
</evidence>